<dbReference type="EMBL" id="CP165735">
    <property type="protein sequence ID" value="XDV71757.1"/>
    <property type="molecule type" value="Genomic_DNA"/>
</dbReference>
<dbReference type="PANTHER" id="PTHR37809:SF1">
    <property type="entry name" value="RIBOSOMAL PROTEIN S12 METHYLTHIOTRANSFERASE ACCESSORY FACTOR YCAO"/>
    <property type="match status" value="1"/>
</dbReference>
<dbReference type="Gene3D" id="3.30.160.660">
    <property type="match status" value="1"/>
</dbReference>
<dbReference type="InterPro" id="IPR003776">
    <property type="entry name" value="YcaO-like_dom"/>
</dbReference>
<dbReference type="Gene3D" id="3.30.1330.230">
    <property type="match status" value="1"/>
</dbReference>
<proteinExistence type="predicted"/>
<accession>A0AB39YS17</accession>
<sequence length="463" mass="50972">MTTTAETLGLLPLHTLVDEQTGIIRRVRPVLTPENAPPAYTSMTAEVSNARWLGDWPADRVSLGTTFGDSRQAWIAAVAEGMERYCGNFIPADLPDHHYFTGTARELTASGRAAVGLEQLPRFADWQRERAAFPYRNLDADTPALWTACRRESDSSEVWLPASLTLLNWRQRRFRDLPRIHHLNYAGIATGQGRADATDRAVLETIERDALELWWHLGGPTRGIRPESVPGLVDAMAGCRLQYWVVEMPSEFAPCMAALVFDPDTGLYAAGFSCKNEPAEAARKAVLEAVHTWIYSQGATDADGWVFQAVAAGLMAKGLYLEHREDRQYLDDVGPGFGSVRDLGAHVQVWLDPRTHVLAERFTKPAGGLVDIAAVDDVSMPELYRRLEWAGHTVYTRELTTPDVAATGLSVVRAVVGGLVPNAPAAFAYLGCPRFTTAALERGWRETAPALPEDFTLTPPPHM</sequence>
<dbReference type="Pfam" id="PF02624">
    <property type="entry name" value="YcaO"/>
    <property type="match status" value="1"/>
</dbReference>
<dbReference type="PANTHER" id="PTHR37809">
    <property type="entry name" value="RIBOSOMAL PROTEIN S12 METHYLTHIOTRANSFERASE ACCESSORY FACTOR YCAO"/>
    <property type="match status" value="1"/>
</dbReference>
<dbReference type="RefSeq" id="WP_369745706.1">
    <property type="nucleotide sequence ID" value="NZ_CP165735.1"/>
</dbReference>
<dbReference type="AlphaFoldDB" id="A0AB39YS17"/>
<evidence type="ECO:0000313" key="2">
    <source>
        <dbReference type="EMBL" id="XDV71757.1"/>
    </source>
</evidence>
<reference evidence="2" key="1">
    <citation type="submission" date="2024-07" db="EMBL/GenBank/DDBJ databases">
        <authorList>
            <person name="Li J."/>
            <person name="Wei H."/>
            <person name="Ma J."/>
        </authorList>
    </citation>
    <scope>NUCLEOTIDE SEQUENCE</scope>
    <source>
        <strain evidence="2">AMU7</strain>
    </source>
</reference>
<organism evidence="2">
    <name type="scientific">Paenarthrobacter sp. AMU7</name>
    <dbReference type="NCBI Taxonomy" id="3162492"/>
    <lineage>
        <taxon>Bacteria</taxon>
        <taxon>Bacillati</taxon>
        <taxon>Actinomycetota</taxon>
        <taxon>Actinomycetes</taxon>
        <taxon>Micrococcales</taxon>
        <taxon>Micrococcaceae</taxon>
        <taxon>Paenarthrobacter</taxon>
    </lineage>
</organism>
<protein>
    <submittedName>
        <fullName evidence="2">YcaO-like family protein</fullName>
    </submittedName>
</protein>
<dbReference type="PROSITE" id="PS51664">
    <property type="entry name" value="YCAO"/>
    <property type="match status" value="1"/>
</dbReference>
<evidence type="ECO:0000259" key="1">
    <source>
        <dbReference type="PROSITE" id="PS51664"/>
    </source>
</evidence>
<feature type="domain" description="YcaO" evidence="1">
    <location>
        <begin position="64"/>
        <end position="463"/>
    </location>
</feature>
<dbReference type="Gene3D" id="3.30.40.250">
    <property type="match status" value="1"/>
</dbReference>
<name>A0AB39YS17_9MICC</name>
<gene>
    <name evidence="2" type="ORF">ABQM86_00765</name>
</gene>